<keyword evidence="1" id="KW-0812">Transmembrane</keyword>
<dbReference type="EMBL" id="NVWI01000001">
    <property type="protein sequence ID" value="PCJ43504.1"/>
    <property type="molecule type" value="Genomic_DNA"/>
</dbReference>
<keyword evidence="1" id="KW-1133">Transmembrane helix</keyword>
<evidence type="ECO:0000313" key="2">
    <source>
        <dbReference type="EMBL" id="PCJ43504.1"/>
    </source>
</evidence>
<protein>
    <submittedName>
        <fullName evidence="2">Uncharacterized protein</fullName>
    </submittedName>
</protein>
<keyword evidence="1" id="KW-0472">Membrane</keyword>
<gene>
    <name evidence="2" type="ORF">COA71_01120</name>
</gene>
<feature type="transmembrane region" description="Helical" evidence="1">
    <location>
        <begin position="6"/>
        <end position="28"/>
    </location>
</feature>
<sequence length="141" mass="15809">MFLIVSFLIAAALAIPTFGISLVVFFLVKRAIDKKAMSTIFSMAVTSMSTEVTQELYHINKAAVHKVFDNFCVNESEEVRNIKGMSIYWGEIMHPMINEGRIFSLRVIYVPRGNLHIMAAPGINHEVLSDYLPGVGHMSNF</sequence>
<reference evidence="3" key="1">
    <citation type="submission" date="2017-08" db="EMBL/GenBank/DDBJ databases">
        <title>A dynamic microbial community with high functional redundancy inhabits the cold, oxic subseafloor aquifer.</title>
        <authorList>
            <person name="Tully B.J."/>
            <person name="Wheat C.G."/>
            <person name="Glazer B.T."/>
            <person name="Huber J.A."/>
        </authorList>
    </citation>
    <scope>NUCLEOTIDE SEQUENCE [LARGE SCALE GENOMIC DNA]</scope>
</reference>
<name>A0A2A5CHZ3_9GAMM</name>
<proteinExistence type="predicted"/>
<dbReference type="Proteomes" id="UP000228987">
    <property type="component" value="Unassembled WGS sequence"/>
</dbReference>
<accession>A0A2A5CHZ3</accession>
<comment type="caution">
    <text evidence="2">The sequence shown here is derived from an EMBL/GenBank/DDBJ whole genome shotgun (WGS) entry which is preliminary data.</text>
</comment>
<organism evidence="2 3">
    <name type="scientific">SAR86 cluster bacterium</name>
    <dbReference type="NCBI Taxonomy" id="2030880"/>
    <lineage>
        <taxon>Bacteria</taxon>
        <taxon>Pseudomonadati</taxon>
        <taxon>Pseudomonadota</taxon>
        <taxon>Gammaproteobacteria</taxon>
        <taxon>SAR86 cluster</taxon>
    </lineage>
</organism>
<evidence type="ECO:0000313" key="3">
    <source>
        <dbReference type="Proteomes" id="UP000228987"/>
    </source>
</evidence>
<evidence type="ECO:0000256" key="1">
    <source>
        <dbReference type="SAM" id="Phobius"/>
    </source>
</evidence>
<dbReference type="AlphaFoldDB" id="A0A2A5CHZ3"/>